<gene>
    <name evidence="1" type="ORF">ACE1CC_08300</name>
</gene>
<dbReference type="Proteomes" id="UP001576774">
    <property type="component" value="Unassembled WGS sequence"/>
</dbReference>
<evidence type="ECO:0000313" key="2">
    <source>
        <dbReference type="Proteomes" id="UP001576774"/>
    </source>
</evidence>
<name>A0ABV4X367_9CYAN</name>
<organism evidence="1 2">
    <name type="scientific">Floridaenema aerugineum BLCC-F46</name>
    <dbReference type="NCBI Taxonomy" id="3153654"/>
    <lineage>
        <taxon>Bacteria</taxon>
        <taxon>Bacillati</taxon>
        <taxon>Cyanobacteriota</taxon>
        <taxon>Cyanophyceae</taxon>
        <taxon>Oscillatoriophycideae</taxon>
        <taxon>Aerosakkonematales</taxon>
        <taxon>Aerosakkonemataceae</taxon>
        <taxon>Floridanema</taxon>
        <taxon>Floridanema aerugineum</taxon>
    </lineage>
</organism>
<accession>A0ABV4X367</accession>
<sequence length="206" mass="23779">MKTTENRGYKKGDTDFAKAYNEGLDEETRILCFLNRLPGMAVLATEEIHDQFNDIDCYLNGVPTSIKTEHAGTRYGHIYVELATQRFQPFDWEESESEMMSKLLKQYFIKKRNDKAYRPSWWFKGKAEQYLILQGEILYLIRKSTIAEMLEKGQIARVLGLSAKTLLQQGNKDTICAFFNISEVEKVAEWQLPNPTARPKPLKAIA</sequence>
<dbReference type="RefSeq" id="WP_413270000.1">
    <property type="nucleotide sequence ID" value="NZ_JBHFNQ010000064.1"/>
</dbReference>
<reference evidence="1 2" key="1">
    <citation type="submission" date="2024-09" db="EMBL/GenBank/DDBJ databases">
        <title>Floridaenema gen nov. (Aerosakkonemataceae, Aerosakkonematales ord. nov., Cyanobacteria) from benthic tropical and subtropical fresh waters, with the description of four new species.</title>
        <authorList>
            <person name="Moretto J.A."/>
            <person name="Berthold D.E."/>
            <person name="Lefler F.W."/>
            <person name="Huang I.-S."/>
            <person name="Laughinghouse H. IV."/>
        </authorList>
    </citation>
    <scope>NUCLEOTIDE SEQUENCE [LARGE SCALE GENOMIC DNA]</scope>
    <source>
        <strain evidence="1 2">BLCC-F46</strain>
    </source>
</reference>
<dbReference type="EMBL" id="JBHFNQ010000064">
    <property type="protein sequence ID" value="MFB2876882.1"/>
    <property type="molecule type" value="Genomic_DNA"/>
</dbReference>
<evidence type="ECO:0000313" key="1">
    <source>
        <dbReference type="EMBL" id="MFB2876882.1"/>
    </source>
</evidence>
<keyword evidence="2" id="KW-1185">Reference proteome</keyword>
<comment type="caution">
    <text evidence="1">The sequence shown here is derived from an EMBL/GenBank/DDBJ whole genome shotgun (WGS) entry which is preliminary data.</text>
</comment>
<proteinExistence type="predicted"/>
<protein>
    <submittedName>
        <fullName evidence="1">Uncharacterized protein</fullName>
    </submittedName>
</protein>